<proteinExistence type="predicted"/>
<sequence>MVFTCFLVEWLSCREIRTRWRVRETTGHGSHRGPWPGVAG</sequence>
<protein>
    <submittedName>
        <fullName evidence="1">Uncharacterized protein</fullName>
    </submittedName>
</protein>
<dbReference type="EMBL" id="JAOB01000093">
    <property type="protein sequence ID" value="EUA07243.1"/>
    <property type="molecule type" value="Genomic_DNA"/>
</dbReference>
<organism evidence="1">
    <name type="scientific">Mycobacterium xenopi 4042</name>
    <dbReference type="NCBI Taxonomy" id="1299334"/>
    <lineage>
        <taxon>Bacteria</taxon>
        <taxon>Bacillati</taxon>
        <taxon>Actinomycetota</taxon>
        <taxon>Actinomycetes</taxon>
        <taxon>Mycobacteriales</taxon>
        <taxon>Mycobacteriaceae</taxon>
        <taxon>Mycobacterium</taxon>
    </lineage>
</organism>
<reference evidence="1" key="1">
    <citation type="submission" date="2014-01" db="EMBL/GenBank/DDBJ databases">
        <authorList>
            <person name="Brown-Elliot B."/>
            <person name="Wallace R."/>
            <person name="Lenaerts A."/>
            <person name="Ordway D."/>
            <person name="DeGroote M.A."/>
            <person name="Parker T."/>
            <person name="Sizemore C."/>
            <person name="Tallon L.J."/>
            <person name="Sadzewicz L.K."/>
            <person name="Sengamalay N."/>
            <person name="Fraser C.M."/>
            <person name="Hine E."/>
            <person name="Shefchek K.A."/>
            <person name="Das S.P."/>
            <person name="Tettelin H."/>
        </authorList>
    </citation>
    <scope>NUCLEOTIDE SEQUENCE [LARGE SCALE GENOMIC DNA]</scope>
    <source>
        <strain evidence="1">4042</strain>
    </source>
</reference>
<gene>
    <name evidence="1" type="ORF">I553_0115</name>
</gene>
<accession>X7YL50</accession>
<name>X7YL50_MYCXE</name>
<comment type="caution">
    <text evidence="1">The sequence shown here is derived from an EMBL/GenBank/DDBJ whole genome shotgun (WGS) entry which is preliminary data.</text>
</comment>
<dbReference type="AlphaFoldDB" id="X7YL50"/>
<evidence type="ECO:0000313" key="1">
    <source>
        <dbReference type="EMBL" id="EUA07243.1"/>
    </source>
</evidence>